<organism evidence="1 2">
    <name type="scientific">Romanomermis culicivorax</name>
    <name type="common">Nematode worm</name>
    <dbReference type="NCBI Taxonomy" id="13658"/>
    <lineage>
        <taxon>Eukaryota</taxon>
        <taxon>Metazoa</taxon>
        <taxon>Ecdysozoa</taxon>
        <taxon>Nematoda</taxon>
        <taxon>Enoplea</taxon>
        <taxon>Dorylaimia</taxon>
        <taxon>Mermithida</taxon>
        <taxon>Mermithoidea</taxon>
        <taxon>Mermithidae</taxon>
        <taxon>Romanomermis</taxon>
    </lineage>
</organism>
<evidence type="ECO:0000313" key="1">
    <source>
        <dbReference type="Proteomes" id="UP000887565"/>
    </source>
</evidence>
<sequence length="157" mass="17288">MDRILHGFVLVNFDRERKIRRFADRSTAMGGAEKRVRVIAYLGDDSQLSHIARFDDTSEFAPGGKNSGNFILLKNAKFFHDERLEIDSIGRPDARSAQISDKRIAGFPFIGHLIVSGQILQTAQQRPTDDARTGFAIAGDGFLFGACARGEIGSSET</sequence>
<keyword evidence="1" id="KW-1185">Reference proteome</keyword>
<dbReference type="WBParaSite" id="nRc.2.0.1.t22036-RA">
    <property type="protein sequence ID" value="nRc.2.0.1.t22036-RA"/>
    <property type="gene ID" value="nRc.2.0.1.g22036"/>
</dbReference>
<dbReference type="Proteomes" id="UP000887565">
    <property type="component" value="Unplaced"/>
</dbReference>
<dbReference type="AlphaFoldDB" id="A0A915J6G7"/>
<evidence type="ECO:0000313" key="2">
    <source>
        <dbReference type="WBParaSite" id="nRc.2.0.1.t22036-RA"/>
    </source>
</evidence>
<protein>
    <submittedName>
        <fullName evidence="2">Uncharacterized protein</fullName>
    </submittedName>
</protein>
<accession>A0A915J6G7</accession>
<name>A0A915J6G7_ROMCU</name>
<proteinExistence type="predicted"/>
<reference evidence="2" key="1">
    <citation type="submission" date="2022-11" db="UniProtKB">
        <authorList>
            <consortium name="WormBaseParasite"/>
        </authorList>
    </citation>
    <scope>IDENTIFICATION</scope>
</reference>